<evidence type="ECO:0000259" key="2">
    <source>
        <dbReference type="Pfam" id="PF13472"/>
    </source>
</evidence>
<dbReference type="InterPro" id="IPR037460">
    <property type="entry name" value="SEST-like"/>
</dbReference>
<dbReference type="PANTHER" id="PTHR37981:SF1">
    <property type="entry name" value="SGNH HYDROLASE-TYPE ESTERASE DOMAIN-CONTAINING PROTEIN"/>
    <property type="match status" value="1"/>
</dbReference>
<dbReference type="Pfam" id="PF13472">
    <property type="entry name" value="Lipase_GDSL_2"/>
    <property type="match status" value="1"/>
</dbReference>
<organism evidence="3 4">
    <name type="scientific">Actinomadura monticuli</name>
    <dbReference type="NCBI Taxonomy" id="3097367"/>
    <lineage>
        <taxon>Bacteria</taxon>
        <taxon>Bacillati</taxon>
        <taxon>Actinomycetota</taxon>
        <taxon>Actinomycetes</taxon>
        <taxon>Streptosporangiales</taxon>
        <taxon>Thermomonosporaceae</taxon>
        <taxon>Actinomadura</taxon>
    </lineage>
</organism>
<dbReference type="GO" id="GO:0016787">
    <property type="term" value="F:hydrolase activity"/>
    <property type="evidence" value="ECO:0007669"/>
    <property type="project" value="UniProtKB-KW"/>
</dbReference>
<accession>A0ABV4Q7F2</accession>
<reference evidence="3 4" key="1">
    <citation type="submission" date="2023-11" db="EMBL/GenBank/DDBJ databases">
        <title>Actinomadura monticuli sp. nov., isolated from volcanic ash.</title>
        <authorList>
            <person name="Lee S.D."/>
            <person name="Yang H."/>
            <person name="Kim I.S."/>
        </authorList>
    </citation>
    <scope>NUCLEOTIDE SEQUENCE [LARGE SCALE GENOMIC DNA]</scope>
    <source>
        <strain evidence="3 4">DLS-62</strain>
    </source>
</reference>
<dbReference type="SUPFAM" id="SSF52266">
    <property type="entry name" value="SGNH hydrolase"/>
    <property type="match status" value="1"/>
</dbReference>
<feature type="signal peptide" evidence="1">
    <location>
        <begin position="1"/>
        <end position="29"/>
    </location>
</feature>
<evidence type="ECO:0000313" key="3">
    <source>
        <dbReference type="EMBL" id="MFA1539084.1"/>
    </source>
</evidence>
<dbReference type="Proteomes" id="UP001569963">
    <property type="component" value="Unassembled WGS sequence"/>
</dbReference>
<proteinExistence type="predicted"/>
<dbReference type="Gene3D" id="3.40.50.1110">
    <property type="entry name" value="SGNH hydrolase"/>
    <property type="match status" value="1"/>
</dbReference>
<name>A0ABV4Q7F2_9ACTN</name>
<feature type="domain" description="SGNH hydrolase-type esterase" evidence="2">
    <location>
        <begin position="36"/>
        <end position="253"/>
    </location>
</feature>
<dbReference type="EC" id="3.1.-.-" evidence="3"/>
<keyword evidence="1" id="KW-0732">Signal</keyword>
<dbReference type="PANTHER" id="PTHR37981">
    <property type="entry name" value="LIPASE 2"/>
    <property type="match status" value="1"/>
</dbReference>
<dbReference type="InterPro" id="IPR013830">
    <property type="entry name" value="SGNH_hydro"/>
</dbReference>
<gene>
    <name evidence="3" type="ORF">SM611_09095</name>
</gene>
<dbReference type="InterPro" id="IPR036514">
    <property type="entry name" value="SGNH_hydro_sf"/>
</dbReference>
<comment type="caution">
    <text evidence="3">The sequence shown here is derived from an EMBL/GenBank/DDBJ whole genome shotgun (WGS) entry which is preliminary data.</text>
</comment>
<dbReference type="RefSeq" id="WP_371948704.1">
    <property type="nucleotide sequence ID" value="NZ_JAXCEI010000003.1"/>
</dbReference>
<feature type="chain" id="PRO_5046829796" evidence="1">
    <location>
        <begin position="30"/>
        <end position="271"/>
    </location>
</feature>
<evidence type="ECO:0000256" key="1">
    <source>
        <dbReference type="SAM" id="SignalP"/>
    </source>
</evidence>
<keyword evidence="3" id="KW-0378">Hydrolase</keyword>
<protein>
    <submittedName>
        <fullName evidence="3">SGNH/GDSL hydrolase family protein</fullName>
        <ecNumber evidence="3">3.1.-.-</ecNumber>
    </submittedName>
</protein>
<dbReference type="EMBL" id="JAXCEI010000003">
    <property type="protein sequence ID" value="MFA1539084.1"/>
    <property type="molecule type" value="Genomic_DNA"/>
</dbReference>
<evidence type="ECO:0000313" key="4">
    <source>
        <dbReference type="Proteomes" id="UP001569963"/>
    </source>
</evidence>
<keyword evidence="4" id="KW-1185">Reference proteome</keyword>
<sequence>MRFTRPCLAALGAVSIAATSLLCSGSASAAGTNYVALGDSYSSGTGAGSYDPASGSCNRSANAYPNLWAAAHATDSFKFVACSGATTTTVASGQLGALSSSTTLVSVTAGGNDAGFADVMETCVLYSTSTCQSRVAEAQTYMRDTLPGRLDSLYAKIRAKSPSARVVVLGYPHLYKIVSVCVGLSNTKRTALNAAADTLDSVTASAAGRAGFTWSDVRDEFAGHELCSGDDWLNAVTIPIESSYHPTALGHRLGYLPALTGSASLALQKQT</sequence>
<dbReference type="CDD" id="cd01823">
    <property type="entry name" value="SEST_like"/>
    <property type="match status" value="1"/>
</dbReference>